<feature type="domain" description="DUF4334" evidence="2">
    <location>
        <begin position="128"/>
        <end position="182"/>
    </location>
</feature>
<proteinExistence type="predicted"/>
<protein>
    <submittedName>
        <fullName evidence="3">DUF4334 domain-containing protein</fullName>
    </submittedName>
</protein>
<gene>
    <name evidence="3" type="ORF">KME15_20445</name>
</gene>
<accession>A0A951QDV2</accession>
<dbReference type="InterPro" id="IPR025568">
    <property type="entry name" value="DUF4334"/>
</dbReference>
<dbReference type="Gene3D" id="2.40.128.580">
    <property type="entry name" value="GXWXG domain"/>
    <property type="match status" value="1"/>
</dbReference>
<dbReference type="InterPro" id="IPR025951">
    <property type="entry name" value="GXWXG_dom"/>
</dbReference>
<name>A0A951QDV2_9CYAN</name>
<evidence type="ECO:0000259" key="2">
    <source>
        <dbReference type="Pfam" id="PF14232"/>
    </source>
</evidence>
<sequence>MSTLEKFNIMLQGGETSTEEALELFDGLEPVNLEFMMGRWRGFEVQTDHLLNHLLEVTGWYGKEFIDADRVHPLLFLDGNNQVFKVSPNPLVMNLGLYLSGLMPGLKQRAMKPVFRSMTWLLKTEASQARVRMMEYRQKVSATMIYDRLPICDIFRRVDDNTVLGLMDFKGVPQPFFFVLRRDAAGSEKGG</sequence>
<dbReference type="Pfam" id="PF14232">
    <property type="entry name" value="DUF4334"/>
    <property type="match status" value="1"/>
</dbReference>
<evidence type="ECO:0000313" key="3">
    <source>
        <dbReference type="EMBL" id="MBW4661052.1"/>
    </source>
</evidence>
<dbReference type="EMBL" id="JAHHHD010000029">
    <property type="protein sequence ID" value="MBW4661052.1"/>
    <property type="molecule type" value="Genomic_DNA"/>
</dbReference>
<feature type="domain" description="GXWXG" evidence="1">
    <location>
        <begin position="23"/>
        <end position="78"/>
    </location>
</feature>
<dbReference type="AlphaFoldDB" id="A0A951QDV2"/>
<evidence type="ECO:0000259" key="1">
    <source>
        <dbReference type="Pfam" id="PF14231"/>
    </source>
</evidence>
<evidence type="ECO:0000313" key="4">
    <source>
        <dbReference type="Proteomes" id="UP000757435"/>
    </source>
</evidence>
<reference evidence="3" key="1">
    <citation type="submission" date="2021-05" db="EMBL/GenBank/DDBJ databases">
        <authorList>
            <person name="Pietrasiak N."/>
            <person name="Ward R."/>
            <person name="Stajich J.E."/>
            <person name="Kurbessoian T."/>
        </authorList>
    </citation>
    <scope>NUCLEOTIDE SEQUENCE</scope>
    <source>
        <strain evidence="3">UHER 2000/2452</strain>
    </source>
</reference>
<dbReference type="Proteomes" id="UP000757435">
    <property type="component" value="Unassembled WGS sequence"/>
</dbReference>
<reference evidence="3" key="2">
    <citation type="journal article" date="2022" name="Microbiol. Resour. Announc.">
        <title>Metagenome Sequencing to Explore Phylogenomics of Terrestrial Cyanobacteria.</title>
        <authorList>
            <person name="Ward R.D."/>
            <person name="Stajich J.E."/>
            <person name="Johansen J.R."/>
            <person name="Huntemann M."/>
            <person name="Clum A."/>
            <person name="Foster B."/>
            <person name="Foster B."/>
            <person name="Roux S."/>
            <person name="Palaniappan K."/>
            <person name="Varghese N."/>
            <person name="Mukherjee S."/>
            <person name="Reddy T.B.K."/>
            <person name="Daum C."/>
            <person name="Copeland A."/>
            <person name="Chen I.A."/>
            <person name="Ivanova N.N."/>
            <person name="Kyrpides N.C."/>
            <person name="Shapiro N."/>
            <person name="Eloe-Fadrosh E.A."/>
            <person name="Pietrasiak N."/>
        </authorList>
    </citation>
    <scope>NUCLEOTIDE SEQUENCE</scope>
    <source>
        <strain evidence="3">UHER 2000/2452</strain>
    </source>
</reference>
<comment type="caution">
    <text evidence="3">The sequence shown here is derived from an EMBL/GenBank/DDBJ whole genome shotgun (WGS) entry which is preliminary data.</text>
</comment>
<dbReference type="Pfam" id="PF14231">
    <property type="entry name" value="GXWXG"/>
    <property type="match status" value="1"/>
</dbReference>
<organism evidence="3 4">
    <name type="scientific">Drouetiella hepatica Uher 2000/2452</name>
    <dbReference type="NCBI Taxonomy" id="904376"/>
    <lineage>
        <taxon>Bacteria</taxon>
        <taxon>Bacillati</taxon>
        <taxon>Cyanobacteriota</taxon>
        <taxon>Cyanophyceae</taxon>
        <taxon>Oculatellales</taxon>
        <taxon>Oculatellaceae</taxon>
        <taxon>Drouetiella</taxon>
    </lineage>
</organism>